<dbReference type="PANTHER" id="PTHR46599">
    <property type="entry name" value="PIGGYBAC TRANSPOSABLE ELEMENT-DERIVED PROTEIN 4"/>
    <property type="match status" value="1"/>
</dbReference>
<proteinExistence type="predicted"/>
<keyword evidence="3" id="KW-1185">Reference proteome</keyword>
<feature type="domain" description="PiggyBac transposable element-derived protein" evidence="1">
    <location>
        <begin position="135"/>
        <end position="493"/>
    </location>
</feature>
<protein>
    <recommendedName>
        <fullName evidence="1">PiggyBac transposable element-derived protein domain-containing protein</fullName>
    </recommendedName>
</protein>
<name>A0A9P0LUV3_ACAOB</name>
<dbReference type="Pfam" id="PF13843">
    <property type="entry name" value="DDE_Tnp_1_7"/>
    <property type="match status" value="1"/>
</dbReference>
<evidence type="ECO:0000313" key="3">
    <source>
        <dbReference type="Proteomes" id="UP001152888"/>
    </source>
</evidence>
<dbReference type="OrthoDB" id="10057274at2759"/>
<organism evidence="2 3">
    <name type="scientific">Acanthoscelides obtectus</name>
    <name type="common">Bean weevil</name>
    <name type="synonym">Bruchus obtectus</name>
    <dbReference type="NCBI Taxonomy" id="200917"/>
    <lineage>
        <taxon>Eukaryota</taxon>
        <taxon>Metazoa</taxon>
        <taxon>Ecdysozoa</taxon>
        <taxon>Arthropoda</taxon>
        <taxon>Hexapoda</taxon>
        <taxon>Insecta</taxon>
        <taxon>Pterygota</taxon>
        <taxon>Neoptera</taxon>
        <taxon>Endopterygota</taxon>
        <taxon>Coleoptera</taxon>
        <taxon>Polyphaga</taxon>
        <taxon>Cucujiformia</taxon>
        <taxon>Chrysomeloidea</taxon>
        <taxon>Chrysomelidae</taxon>
        <taxon>Bruchinae</taxon>
        <taxon>Bruchini</taxon>
        <taxon>Acanthoscelides</taxon>
    </lineage>
</organism>
<evidence type="ECO:0000259" key="1">
    <source>
        <dbReference type="Pfam" id="PF13843"/>
    </source>
</evidence>
<evidence type="ECO:0000313" key="2">
    <source>
        <dbReference type="EMBL" id="CAH2006045.1"/>
    </source>
</evidence>
<dbReference type="Proteomes" id="UP001152888">
    <property type="component" value="Unassembled WGS sequence"/>
</dbReference>
<reference evidence="2" key="1">
    <citation type="submission" date="2022-03" db="EMBL/GenBank/DDBJ databases">
        <authorList>
            <person name="Sayadi A."/>
        </authorList>
    </citation>
    <scope>NUCLEOTIDE SEQUENCE</scope>
</reference>
<dbReference type="AlphaFoldDB" id="A0A9P0LUV3"/>
<sequence length="596" mass="69305">MAAKKKWSIAELESMSLADIYKIVEDVDEVPSDNESVLDDLDAVMSDEIPITQENADLNNDLFNLRNMDVIFEDFIEDENCSLDNAQWESDDDIPLARRNDIFLPCYWTKDTVYINKPSKFEEEAGPNLPDIIETPTDVFLHLFPEDLIDHIVFQTNLYCVQKFGDGRNFVPTTKDEIKVFFAVNLLMGVKRLPSYKDYWSSDEVLRDSFISGCISRDRFAWLLSNIHLNDNSVQPKKDQSSYDKLYKVRPLLSRLQETFLSSLKPNEFQSVDESMIRFKGLSSIRQYMPMKPIKRGYKVWVRADSSGYMCEFQIYTGKVDHAPEKKLGERVVIDLSRNLVGKNHKIYFDNFFNSVELQRQLINNKIYSCGTLRKGRKHCPEFKSDKDMKRGEVDWHVSKDGLVALKWVDRRSILMLGNHNDPSVFDTPSRKRKDGSPEDIPCPQMVCEYNAHMGYVDRFDMLKSLYQVNRKAHKWWHRILFYSLDACVVNSFILFQLRSNSKGLTLKKIRLSLARGLIGVIEPTKRGRPSFAPTVNRFKKVVPYEVRYYKASHMPERSTSLRCSHCSTLDNPHRTIWKCSTCHVGLCLNNFLILF</sequence>
<dbReference type="PANTHER" id="PTHR46599:SF3">
    <property type="entry name" value="PIGGYBAC TRANSPOSABLE ELEMENT-DERIVED PROTEIN 4"/>
    <property type="match status" value="1"/>
</dbReference>
<gene>
    <name evidence="2" type="ORF">ACAOBT_LOCUS28881</name>
</gene>
<accession>A0A9P0LUV3</accession>
<dbReference type="InterPro" id="IPR029526">
    <property type="entry name" value="PGBD"/>
</dbReference>
<dbReference type="EMBL" id="CAKOFQ010007666">
    <property type="protein sequence ID" value="CAH2006045.1"/>
    <property type="molecule type" value="Genomic_DNA"/>
</dbReference>
<comment type="caution">
    <text evidence="2">The sequence shown here is derived from an EMBL/GenBank/DDBJ whole genome shotgun (WGS) entry which is preliminary data.</text>
</comment>